<protein>
    <submittedName>
        <fullName evidence="1">Uncharacterized protein</fullName>
    </submittedName>
</protein>
<name>A0ACB8AXF0_9AGAM</name>
<reference evidence="1" key="1">
    <citation type="journal article" date="2021" name="New Phytol.">
        <title>Evolutionary innovations through gain and loss of genes in the ectomycorrhizal Boletales.</title>
        <authorList>
            <person name="Wu G."/>
            <person name="Miyauchi S."/>
            <person name="Morin E."/>
            <person name="Kuo A."/>
            <person name="Drula E."/>
            <person name="Varga T."/>
            <person name="Kohler A."/>
            <person name="Feng B."/>
            <person name="Cao Y."/>
            <person name="Lipzen A."/>
            <person name="Daum C."/>
            <person name="Hundley H."/>
            <person name="Pangilinan J."/>
            <person name="Johnson J."/>
            <person name="Barry K."/>
            <person name="LaButti K."/>
            <person name="Ng V."/>
            <person name="Ahrendt S."/>
            <person name="Min B."/>
            <person name="Choi I.G."/>
            <person name="Park H."/>
            <person name="Plett J.M."/>
            <person name="Magnuson J."/>
            <person name="Spatafora J.W."/>
            <person name="Nagy L.G."/>
            <person name="Henrissat B."/>
            <person name="Grigoriev I.V."/>
            <person name="Yang Z.L."/>
            <person name="Xu J."/>
            <person name="Martin F.M."/>
        </authorList>
    </citation>
    <scope>NUCLEOTIDE SEQUENCE</scope>
    <source>
        <strain evidence="1">KUC20120723A-06</strain>
    </source>
</reference>
<sequence>WITNFDKYFHEQQFGGKKWRLLVNLWVRLKELLQYPDGSVSTYHPNWISSSGHPKEIGLWIKCSHPLRLQLCKVADTLLYVKAWHTWWRTMQPTWRKTDTNPDSPLRQLDNQEFGGWSDICRGGKNGFFMVILSLVLW</sequence>
<dbReference type="Proteomes" id="UP000790709">
    <property type="component" value="Unassembled WGS sequence"/>
</dbReference>
<feature type="non-terminal residue" evidence="1">
    <location>
        <position position="138"/>
    </location>
</feature>
<keyword evidence="2" id="KW-1185">Reference proteome</keyword>
<evidence type="ECO:0000313" key="1">
    <source>
        <dbReference type="EMBL" id="KAH7917656.1"/>
    </source>
</evidence>
<accession>A0ACB8AXF0</accession>
<feature type="non-terminal residue" evidence="1">
    <location>
        <position position="1"/>
    </location>
</feature>
<gene>
    <name evidence="1" type="ORF">BV22DRAFT_990801</name>
</gene>
<comment type="caution">
    <text evidence="1">The sequence shown here is derived from an EMBL/GenBank/DDBJ whole genome shotgun (WGS) entry which is preliminary data.</text>
</comment>
<proteinExistence type="predicted"/>
<organism evidence="1 2">
    <name type="scientific">Leucogyrophana mollusca</name>
    <dbReference type="NCBI Taxonomy" id="85980"/>
    <lineage>
        <taxon>Eukaryota</taxon>
        <taxon>Fungi</taxon>
        <taxon>Dikarya</taxon>
        <taxon>Basidiomycota</taxon>
        <taxon>Agaricomycotina</taxon>
        <taxon>Agaricomycetes</taxon>
        <taxon>Agaricomycetidae</taxon>
        <taxon>Boletales</taxon>
        <taxon>Boletales incertae sedis</taxon>
        <taxon>Leucogyrophana</taxon>
    </lineage>
</organism>
<evidence type="ECO:0000313" key="2">
    <source>
        <dbReference type="Proteomes" id="UP000790709"/>
    </source>
</evidence>
<dbReference type="EMBL" id="MU266977">
    <property type="protein sequence ID" value="KAH7917656.1"/>
    <property type="molecule type" value="Genomic_DNA"/>
</dbReference>